<dbReference type="GO" id="GO:0004527">
    <property type="term" value="F:exonuclease activity"/>
    <property type="evidence" value="ECO:0007669"/>
    <property type="project" value="UniProtKB-KW"/>
</dbReference>
<dbReference type="GO" id="GO:0003723">
    <property type="term" value="F:RNA binding"/>
    <property type="evidence" value="ECO:0007669"/>
    <property type="project" value="UniProtKB-KW"/>
</dbReference>
<keyword evidence="2" id="KW-0479">Metal-binding</keyword>
<evidence type="ECO:0000256" key="2">
    <source>
        <dbReference type="ARBA" id="ARBA00022723"/>
    </source>
</evidence>
<dbReference type="InterPro" id="IPR001279">
    <property type="entry name" value="Metallo-B-lactamas"/>
</dbReference>
<evidence type="ECO:0000313" key="9">
    <source>
        <dbReference type="Proteomes" id="UP000219068"/>
    </source>
</evidence>
<sequence>MKQEKLKSISLDAAFLSAPNETTEDRKQGAFDVNTAPSLQNFGKVWPVPGDDFLIVPVGGLGRIGMNWTLYGHKGRWLLVDAGIAFAGRDKEDVDCLIPEPEALSSILPKLDGLVVTHAHEDHIGAIAKVWPHRINCPIYATPYATRVIEHRFEEAGTIDDVVMYQFTPGDTLTIGEFVIETVRMTHSVPEPVALAFKTPDGVIFHSGDWKLDEDPLIGETTDFDALMRIGKEGVLALLCDSTNAHKSLALTNEREVLDAFIPAFKNTKGTVVVCCFASNIARVSAAAQAAEASGRHYALAGRSMRTNVEIALDLGMLDHVMPPLAEVRHLKGLDRREKALICTGTQGEERAALARLARGDIGLPLLGRGDAVIISARSIPGNEKEIDAIVEQLRYRGVSVLRGGDLVDDKPVHVSGHAGRNELEALYNLLEPRIAIPVHGHAMHQEAHAELAEEMGAEQIVIAEESNVISVSRDGASIIGRVEVPIIELMVDEPAYAPPMMAMG</sequence>
<dbReference type="Pfam" id="PF12706">
    <property type="entry name" value="Lactamase_B_2"/>
    <property type="match status" value="1"/>
</dbReference>
<keyword evidence="3" id="KW-0378">Hydrolase</keyword>
<dbReference type="InterPro" id="IPR011108">
    <property type="entry name" value="RMMBL"/>
</dbReference>
<evidence type="ECO:0000256" key="3">
    <source>
        <dbReference type="ARBA" id="ARBA00022801"/>
    </source>
</evidence>
<proteinExistence type="predicted"/>
<protein>
    <submittedName>
        <fullName evidence="8">Ribonuclease J</fullName>
    </submittedName>
</protein>
<dbReference type="PANTHER" id="PTHR43694:SF1">
    <property type="entry name" value="RIBONUCLEASE J"/>
    <property type="match status" value="1"/>
</dbReference>
<dbReference type="InterPro" id="IPR042173">
    <property type="entry name" value="RNase_J_2"/>
</dbReference>
<evidence type="ECO:0000256" key="6">
    <source>
        <dbReference type="ARBA" id="ARBA00022884"/>
    </source>
</evidence>
<dbReference type="EMBL" id="OBMM01000009">
    <property type="protein sequence ID" value="SOC30563.1"/>
    <property type="molecule type" value="Genomic_DNA"/>
</dbReference>
<organism evidence="8 9">
    <name type="scientific">Thalassospira xiamenensis</name>
    <dbReference type="NCBI Taxonomy" id="220697"/>
    <lineage>
        <taxon>Bacteria</taxon>
        <taxon>Pseudomonadati</taxon>
        <taxon>Pseudomonadota</taxon>
        <taxon>Alphaproteobacteria</taxon>
        <taxon>Rhodospirillales</taxon>
        <taxon>Thalassospiraceae</taxon>
        <taxon>Thalassospira</taxon>
    </lineage>
</organism>
<reference evidence="8 9" key="1">
    <citation type="submission" date="2017-08" db="EMBL/GenBank/DDBJ databases">
        <authorList>
            <person name="de Groot N.N."/>
        </authorList>
    </citation>
    <scope>NUCLEOTIDE SEQUENCE [LARGE SCALE GENOMIC DNA]</scope>
    <source>
        <strain evidence="8 9">USBA 78</strain>
    </source>
</reference>
<dbReference type="PANTHER" id="PTHR43694">
    <property type="entry name" value="RIBONUCLEASE J"/>
    <property type="match status" value="1"/>
</dbReference>
<gene>
    <name evidence="8" type="ORF">SAMN05428964_109111</name>
</gene>
<keyword evidence="4" id="KW-0862">Zinc</keyword>
<evidence type="ECO:0000313" key="8">
    <source>
        <dbReference type="EMBL" id="SOC30563.1"/>
    </source>
</evidence>
<dbReference type="CDD" id="cd07714">
    <property type="entry name" value="RNaseJ_MBL-fold"/>
    <property type="match status" value="1"/>
</dbReference>
<keyword evidence="1" id="KW-0540">Nuclease</keyword>
<dbReference type="SMART" id="SM00849">
    <property type="entry name" value="Lactamase_B"/>
    <property type="match status" value="1"/>
</dbReference>
<dbReference type="InterPro" id="IPR055132">
    <property type="entry name" value="RNase_J_b_CASP"/>
</dbReference>
<name>A0A285TZ46_9PROT</name>
<dbReference type="Gene3D" id="3.40.50.10710">
    <property type="entry name" value="Metallo-hydrolase/oxidoreductase"/>
    <property type="match status" value="1"/>
</dbReference>
<dbReference type="InterPro" id="IPR036866">
    <property type="entry name" value="RibonucZ/Hydroxyglut_hydro"/>
</dbReference>
<dbReference type="RefSeq" id="WP_097053665.1">
    <property type="nucleotide sequence ID" value="NZ_OBMM01000009.1"/>
</dbReference>
<dbReference type="Proteomes" id="UP000219068">
    <property type="component" value="Unassembled WGS sequence"/>
</dbReference>
<dbReference type="SUPFAM" id="SSF56281">
    <property type="entry name" value="Metallo-hydrolase/oxidoreductase"/>
    <property type="match status" value="1"/>
</dbReference>
<dbReference type="Gene3D" id="3.60.15.10">
    <property type="entry name" value="Ribonuclease Z/Hydroxyacylglutathione hydrolase-like"/>
    <property type="match status" value="1"/>
</dbReference>
<evidence type="ECO:0000256" key="4">
    <source>
        <dbReference type="ARBA" id="ARBA00022833"/>
    </source>
</evidence>
<evidence type="ECO:0000256" key="5">
    <source>
        <dbReference type="ARBA" id="ARBA00022839"/>
    </source>
</evidence>
<evidence type="ECO:0000256" key="1">
    <source>
        <dbReference type="ARBA" id="ARBA00022722"/>
    </source>
</evidence>
<feature type="domain" description="Metallo-beta-lactamase" evidence="7">
    <location>
        <begin position="65"/>
        <end position="265"/>
    </location>
</feature>
<evidence type="ECO:0000259" key="7">
    <source>
        <dbReference type="SMART" id="SM00849"/>
    </source>
</evidence>
<dbReference type="Pfam" id="PF22505">
    <property type="entry name" value="RNase_J_b_CASP"/>
    <property type="match status" value="1"/>
</dbReference>
<keyword evidence="6" id="KW-0694">RNA-binding</keyword>
<dbReference type="Pfam" id="PF07521">
    <property type="entry name" value="RMMBL"/>
    <property type="match status" value="1"/>
</dbReference>
<dbReference type="AlphaFoldDB" id="A0A285TZ46"/>
<dbReference type="GO" id="GO:0046872">
    <property type="term" value="F:metal ion binding"/>
    <property type="evidence" value="ECO:0007669"/>
    <property type="project" value="UniProtKB-KW"/>
</dbReference>
<accession>A0A285TZ46</accession>
<keyword evidence="5" id="KW-0269">Exonuclease</keyword>